<keyword evidence="3" id="KW-1185">Reference proteome</keyword>
<accession>A0A3P7NMM9</accession>
<dbReference type="Proteomes" id="UP000281553">
    <property type="component" value="Unassembled WGS sequence"/>
</dbReference>
<evidence type="ECO:0000313" key="2">
    <source>
        <dbReference type="EMBL" id="VDN44344.1"/>
    </source>
</evidence>
<dbReference type="AlphaFoldDB" id="A0A3P7NMM9"/>
<sequence length="103" mass="11464">MYDDDDEDDGLKLEFEPSGDYTFCPSNAVLQLVFFDADSRPLFVTATSGILSVDEFDDIMCARRAYLYLPPSRSLPPPPSAAFGAESPDWQDAVPSDSDEPWF</sequence>
<proteinExistence type="predicted"/>
<gene>
    <name evidence="2" type="ORF">DILT_LOCUS19315</name>
</gene>
<name>A0A3P7NMM9_DIBLA</name>
<protein>
    <submittedName>
        <fullName evidence="2">Uncharacterized protein</fullName>
    </submittedName>
</protein>
<feature type="region of interest" description="Disordered" evidence="1">
    <location>
        <begin position="72"/>
        <end position="103"/>
    </location>
</feature>
<dbReference type="EMBL" id="UYRU01111106">
    <property type="protein sequence ID" value="VDN44344.1"/>
    <property type="molecule type" value="Genomic_DNA"/>
</dbReference>
<reference evidence="2 3" key="1">
    <citation type="submission" date="2018-11" db="EMBL/GenBank/DDBJ databases">
        <authorList>
            <consortium name="Pathogen Informatics"/>
        </authorList>
    </citation>
    <scope>NUCLEOTIDE SEQUENCE [LARGE SCALE GENOMIC DNA]</scope>
</reference>
<evidence type="ECO:0000313" key="3">
    <source>
        <dbReference type="Proteomes" id="UP000281553"/>
    </source>
</evidence>
<evidence type="ECO:0000256" key="1">
    <source>
        <dbReference type="SAM" id="MobiDB-lite"/>
    </source>
</evidence>
<organism evidence="2 3">
    <name type="scientific">Dibothriocephalus latus</name>
    <name type="common">Fish tapeworm</name>
    <name type="synonym">Diphyllobothrium latum</name>
    <dbReference type="NCBI Taxonomy" id="60516"/>
    <lineage>
        <taxon>Eukaryota</taxon>
        <taxon>Metazoa</taxon>
        <taxon>Spiralia</taxon>
        <taxon>Lophotrochozoa</taxon>
        <taxon>Platyhelminthes</taxon>
        <taxon>Cestoda</taxon>
        <taxon>Eucestoda</taxon>
        <taxon>Diphyllobothriidea</taxon>
        <taxon>Diphyllobothriidae</taxon>
        <taxon>Dibothriocephalus</taxon>
    </lineage>
</organism>